<dbReference type="Proteomes" id="UP001151529">
    <property type="component" value="Chromosome 6"/>
</dbReference>
<evidence type="ECO:0000256" key="1">
    <source>
        <dbReference type="ARBA" id="ARBA00004141"/>
    </source>
</evidence>
<feature type="transmembrane region" description="Helical" evidence="9">
    <location>
        <begin position="85"/>
        <end position="104"/>
    </location>
</feature>
<evidence type="ECO:0000256" key="7">
    <source>
        <dbReference type="ARBA" id="ARBA00022989"/>
    </source>
</evidence>
<dbReference type="PANTHER" id="PTHR23500:SF109">
    <property type="entry name" value="SUGAR TRANSPORT PROTEIN 7"/>
    <property type="match status" value="1"/>
</dbReference>
<dbReference type="PROSITE" id="PS50850">
    <property type="entry name" value="MFS"/>
    <property type="match status" value="1"/>
</dbReference>
<dbReference type="PROSITE" id="PS00216">
    <property type="entry name" value="SUGAR_TRANSPORT_1"/>
    <property type="match status" value="1"/>
</dbReference>
<dbReference type="SUPFAM" id="SSF103473">
    <property type="entry name" value="MFS general substrate transporter"/>
    <property type="match status" value="1"/>
</dbReference>
<evidence type="ECO:0000256" key="2">
    <source>
        <dbReference type="ARBA" id="ARBA00010992"/>
    </source>
</evidence>
<feature type="transmembrane region" description="Helical" evidence="9">
    <location>
        <begin position="23"/>
        <end position="43"/>
    </location>
</feature>
<evidence type="ECO:0000256" key="6">
    <source>
        <dbReference type="ARBA" id="ARBA00022847"/>
    </source>
</evidence>
<dbReference type="Gene3D" id="1.20.1250.20">
    <property type="entry name" value="MFS general substrate transporter like domains"/>
    <property type="match status" value="2"/>
</dbReference>
<feature type="domain" description="Major facilitator superfamily (MFS) profile" evidence="10">
    <location>
        <begin position="30"/>
        <end position="441"/>
    </location>
</feature>
<evidence type="ECO:0000256" key="8">
    <source>
        <dbReference type="ARBA" id="ARBA00023136"/>
    </source>
</evidence>
<sequence>MAGGSIGPAGVAKERAEQYQGRVTLSVIIACVIAAVGGSLFGYDIGISGGVTSMDGFLQKFFRGVYEKKQRAHENNYCKFNDQGLSAFTSSLYLAGLVASLVAGPVTRIYGRRTSIICGGSSFLVGAILNATSINLAMLLMGRIMLGVGIGFGNQAVPLYLSEMAPTHLRGALNMMFQLATTSGVFTANMVNYGTQKLKPWGWRLSLGLAAGPAVLMTVGGIALSETPNKFEDMVDASELANSIKHPFRNILVKRNRPQLVMAILLPAFQILTGINSILFYAPVLFESMGFGRNASLFSSAVTGAVLCSSTFIAIATVDRVGRRFLLISGGIQMITCQVIVSIILGVKFGDNQKLSKGLLGAGCRCDLLVCRGLWMVVGWAWLDHSKRDISTGNPISWTKHHSSCKSLIYFCDSSGSSHRGDDIPMEKALVLEEDSAWESK</sequence>
<dbReference type="GO" id="GO:0016020">
    <property type="term" value="C:membrane"/>
    <property type="evidence" value="ECO:0007669"/>
    <property type="project" value="UniProtKB-SubCell"/>
</dbReference>
<name>A0A9Q0ZQB9_SALVM</name>
<dbReference type="InterPro" id="IPR045262">
    <property type="entry name" value="STP/PLT_plant"/>
</dbReference>
<comment type="subcellular location">
    <subcellularLocation>
        <location evidence="1">Membrane</location>
        <topology evidence="1">Multi-pass membrane protein</topology>
    </subcellularLocation>
</comment>
<keyword evidence="5 9" id="KW-0812">Transmembrane</keyword>
<feature type="transmembrane region" description="Helical" evidence="9">
    <location>
        <begin position="296"/>
        <end position="318"/>
    </location>
</feature>
<dbReference type="InterPro" id="IPR003663">
    <property type="entry name" value="Sugar/inositol_transpt"/>
</dbReference>
<keyword evidence="3" id="KW-0813">Transport</keyword>
<feature type="transmembrane region" description="Helical" evidence="9">
    <location>
        <begin position="116"/>
        <end position="138"/>
    </location>
</feature>
<dbReference type="AlphaFoldDB" id="A0A9Q0ZQB9"/>
<protein>
    <recommendedName>
        <fullName evidence="10">Major facilitator superfamily (MFS) profile domain-containing protein</fullName>
    </recommendedName>
</protein>
<dbReference type="GO" id="GO:0015293">
    <property type="term" value="F:symporter activity"/>
    <property type="evidence" value="ECO:0007669"/>
    <property type="project" value="UniProtKB-KW"/>
</dbReference>
<evidence type="ECO:0000256" key="3">
    <source>
        <dbReference type="ARBA" id="ARBA00022448"/>
    </source>
</evidence>
<dbReference type="InterPro" id="IPR020846">
    <property type="entry name" value="MFS_dom"/>
</dbReference>
<evidence type="ECO:0000256" key="4">
    <source>
        <dbReference type="ARBA" id="ARBA00022597"/>
    </source>
</evidence>
<dbReference type="EMBL" id="JAPFFL010000002">
    <property type="protein sequence ID" value="KAJ6743040.1"/>
    <property type="molecule type" value="Genomic_DNA"/>
</dbReference>
<dbReference type="Pfam" id="PF00083">
    <property type="entry name" value="Sugar_tr"/>
    <property type="match status" value="2"/>
</dbReference>
<accession>A0A9Q0ZQB9</accession>
<dbReference type="InterPro" id="IPR005828">
    <property type="entry name" value="MFS_sugar_transport-like"/>
</dbReference>
<dbReference type="PROSITE" id="PS00217">
    <property type="entry name" value="SUGAR_TRANSPORT_2"/>
    <property type="match status" value="1"/>
</dbReference>
<feature type="transmembrane region" description="Helical" evidence="9">
    <location>
        <begin position="325"/>
        <end position="347"/>
    </location>
</feature>
<gene>
    <name evidence="11" type="ORF">OIU85_017059</name>
</gene>
<proteinExistence type="inferred from homology"/>
<dbReference type="CDD" id="cd17361">
    <property type="entry name" value="MFS_STP"/>
    <property type="match status" value="1"/>
</dbReference>
<comment type="similarity">
    <text evidence="2">Belongs to the major facilitator superfamily. Sugar transporter (TC 2.A.1.1) family.</text>
</comment>
<dbReference type="PRINTS" id="PR00171">
    <property type="entry name" value="SUGRTRNSPORT"/>
</dbReference>
<reference evidence="11" key="1">
    <citation type="submission" date="2022-11" db="EMBL/GenBank/DDBJ databases">
        <authorList>
            <person name="Hyden B.L."/>
            <person name="Feng K."/>
            <person name="Yates T."/>
            <person name="Jawdy S."/>
            <person name="Smart L.B."/>
            <person name="Muchero W."/>
        </authorList>
    </citation>
    <scope>NUCLEOTIDE SEQUENCE</scope>
    <source>
        <tissue evidence="11">Shoot tip</tissue>
    </source>
</reference>
<feature type="transmembrane region" description="Helical" evidence="9">
    <location>
        <begin position="203"/>
        <end position="224"/>
    </location>
</feature>
<dbReference type="GO" id="GO:0015145">
    <property type="term" value="F:monosaccharide transmembrane transporter activity"/>
    <property type="evidence" value="ECO:0007669"/>
    <property type="project" value="InterPro"/>
</dbReference>
<evidence type="ECO:0000259" key="10">
    <source>
        <dbReference type="PROSITE" id="PS50850"/>
    </source>
</evidence>
<keyword evidence="4" id="KW-0762">Sugar transport</keyword>
<organism evidence="11 12">
    <name type="scientific">Salix viminalis</name>
    <name type="common">Common osier</name>
    <name type="synonym">Basket willow</name>
    <dbReference type="NCBI Taxonomy" id="40686"/>
    <lineage>
        <taxon>Eukaryota</taxon>
        <taxon>Viridiplantae</taxon>
        <taxon>Streptophyta</taxon>
        <taxon>Embryophyta</taxon>
        <taxon>Tracheophyta</taxon>
        <taxon>Spermatophyta</taxon>
        <taxon>Magnoliopsida</taxon>
        <taxon>eudicotyledons</taxon>
        <taxon>Gunneridae</taxon>
        <taxon>Pentapetalae</taxon>
        <taxon>rosids</taxon>
        <taxon>fabids</taxon>
        <taxon>Malpighiales</taxon>
        <taxon>Salicaceae</taxon>
        <taxon>Saliceae</taxon>
        <taxon>Salix</taxon>
    </lineage>
</organism>
<evidence type="ECO:0000256" key="5">
    <source>
        <dbReference type="ARBA" id="ARBA00022692"/>
    </source>
</evidence>
<keyword evidence="12" id="KW-1185">Reference proteome</keyword>
<evidence type="ECO:0000256" key="9">
    <source>
        <dbReference type="SAM" id="Phobius"/>
    </source>
</evidence>
<dbReference type="InterPro" id="IPR036259">
    <property type="entry name" value="MFS_trans_sf"/>
</dbReference>
<dbReference type="InterPro" id="IPR005829">
    <property type="entry name" value="Sugar_transporter_CS"/>
</dbReference>
<dbReference type="OrthoDB" id="5296287at2759"/>
<dbReference type="InterPro" id="IPR044778">
    <property type="entry name" value="MFS_STP/MST-like_plant"/>
</dbReference>
<feature type="transmembrane region" description="Helical" evidence="9">
    <location>
        <begin position="260"/>
        <end position="284"/>
    </location>
</feature>
<evidence type="ECO:0000313" key="11">
    <source>
        <dbReference type="EMBL" id="KAJ6743040.1"/>
    </source>
</evidence>
<keyword evidence="8 9" id="KW-0472">Membrane</keyword>
<reference evidence="11" key="2">
    <citation type="journal article" date="2023" name="Int. J. Mol. Sci.">
        <title>De Novo Assembly and Annotation of 11 Diverse Shrub Willow (Salix) Genomes Reveals Novel Gene Organization in Sex-Linked Regions.</title>
        <authorList>
            <person name="Hyden B."/>
            <person name="Feng K."/>
            <person name="Yates T.B."/>
            <person name="Jawdy S."/>
            <person name="Cereghino C."/>
            <person name="Smart L.B."/>
            <person name="Muchero W."/>
        </authorList>
    </citation>
    <scope>NUCLEOTIDE SEQUENCE [LARGE SCALE GENOMIC DNA]</scope>
    <source>
        <tissue evidence="11">Shoot tip</tissue>
    </source>
</reference>
<comment type="caution">
    <text evidence="11">The sequence shown here is derived from an EMBL/GenBank/DDBJ whole genome shotgun (WGS) entry which is preliminary data.</text>
</comment>
<keyword evidence="7 9" id="KW-1133">Transmembrane helix</keyword>
<keyword evidence="6" id="KW-0769">Symport</keyword>
<dbReference type="PANTHER" id="PTHR23500">
    <property type="entry name" value="SOLUTE CARRIER FAMILY 2, FACILITATED GLUCOSE TRANSPORTER"/>
    <property type="match status" value="1"/>
</dbReference>
<evidence type="ECO:0000313" key="12">
    <source>
        <dbReference type="Proteomes" id="UP001151529"/>
    </source>
</evidence>